<dbReference type="PANTHER" id="PTHR12011">
    <property type="entry name" value="ADHESION G-PROTEIN COUPLED RECEPTOR"/>
    <property type="match status" value="1"/>
</dbReference>
<dbReference type="InterPro" id="IPR000203">
    <property type="entry name" value="GPS"/>
</dbReference>
<dbReference type="Pfam" id="PF16489">
    <property type="entry name" value="GAIN"/>
    <property type="match status" value="1"/>
</dbReference>
<dbReference type="Proteomes" id="UP000515135">
    <property type="component" value="Unplaced"/>
</dbReference>
<dbReference type="GO" id="GO:0004930">
    <property type="term" value="F:G protein-coupled receptor activity"/>
    <property type="evidence" value="ECO:0007669"/>
    <property type="project" value="TreeGrafter"/>
</dbReference>
<feature type="region of interest" description="Disordered" evidence="6">
    <location>
        <begin position="285"/>
        <end position="435"/>
    </location>
</feature>
<feature type="compositionally biased region" description="Gly residues" evidence="6">
    <location>
        <begin position="418"/>
        <end position="428"/>
    </location>
</feature>
<keyword evidence="8" id="KW-1185">Reference proteome</keyword>
<dbReference type="PANTHER" id="PTHR12011:SF471">
    <property type="entry name" value="G-PROTEIN COUPLED RECEPTORS FAMILY 2 PROFILE 2 DOMAIN-CONTAINING PROTEIN"/>
    <property type="match status" value="1"/>
</dbReference>
<evidence type="ECO:0000256" key="3">
    <source>
        <dbReference type="ARBA" id="ARBA00022989"/>
    </source>
</evidence>
<dbReference type="InterPro" id="IPR057244">
    <property type="entry name" value="GAIN_B"/>
</dbReference>
<evidence type="ECO:0000256" key="6">
    <source>
        <dbReference type="SAM" id="MobiDB-lite"/>
    </source>
</evidence>
<dbReference type="GO" id="GO:0007189">
    <property type="term" value="P:adenylate cyclase-activating G protein-coupled receptor signaling pathway"/>
    <property type="evidence" value="ECO:0007669"/>
    <property type="project" value="TreeGrafter"/>
</dbReference>
<dbReference type="InterPro" id="IPR032471">
    <property type="entry name" value="AGRL2-4_GAIN_subdom_A"/>
</dbReference>
<reference evidence="9" key="1">
    <citation type="submission" date="2025-08" db="UniProtKB">
        <authorList>
            <consortium name="RefSeq"/>
        </authorList>
    </citation>
    <scope>IDENTIFICATION</scope>
    <source>
        <tissue evidence="9">Gonad</tissue>
    </source>
</reference>
<dbReference type="InterPro" id="IPR046338">
    <property type="entry name" value="GAIN_dom_sf"/>
</dbReference>
<evidence type="ECO:0000256" key="4">
    <source>
        <dbReference type="ARBA" id="ARBA00023136"/>
    </source>
</evidence>
<dbReference type="AlphaFoldDB" id="A0A6P5A114"/>
<name>A0A6P5A114_BRABE</name>
<feature type="compositionally biased region" description="Gly residues" evidence="6">
    <location>
        <begin position="288"/>
        <end position="408"/>
    </location>
</feature>
<feature type="domain" description="GAIN-B" evidence="7">
    <location>
        <begin position="129"/>
        <end position="288"/>
    </location>
</feature>
<dbReference type="GO" id="GO:0005886">
    <property type="term" value="C:plasma membrane"/>
    <property type="evidence" value="ECO:0007669"/>
    <property type="project" value="TreeGrafter"/>
</dbReference>
<dbReference type="OrthoDB" id="1100386at2759"/>
<dbReference type="PROSITE" id="PS50221">
    <property type="entry name" value="GAIN_B"/>
    <property type="match status" value="1"/>
</dbReference>
<evidence type="ECO:0000256" key="5">
    <source>
        <dbReference type="ARBA" id="ARBA00023157"/>
    </source>
</evidence>
<proteinExistence type="predicted"/>
<evidence type="ECO:0000256" key="1">
    <source>
        <dbReference type="ARBA" id="ARBA00004370"/>
    </source>
</evidence>
<gene>
    <name evidence="9" type="primary">LOC109487453</name>
</gene>
<evidence type="ECO:0000259" key="7">
    <source>
        <dbReference type="PROSITE" id="PS50221"/>
    </source>
</evidence>
<protein>
    <submittedName>
        <fullName evidence="9">Cell wall protein IFF6-like</fullName>
    </submittedName>
</protein>
<keyword evidence="4" id="KW-0472">Membrane</keyword>
<dbReference type="KEGG" id="bbel:109487453"/>
<dbReference type="Gene3D" id="2.60.220.50">
    <property type="match status" value="1"/>
</dbReference>
<dbReference type="RefSeq" id="XP_019647005.1">
    <property type="nucleotide sequence ID" value="XM_019791446.1"/>
</dbReference>
<keyword evidence="2" id="KW-0812">Transmembrane</keyword>
<evidence type="ECO:0000313" key="9">
    <source>
        <dbReference type="RefSeq" id="XP_019647005.1"/>
    </source>
</evidence>
<keyword evidence="3" id="KW-1133">Transmembrane helix</keyword>
<comment type="subcellular location">
    <subcellularLocation>
        <location evidence="1">Membrane</location>
    </subcellularLocation>
</comment>
<evidence type="ECO:0000313" key="8">
    <source>
        <dbReference type="Proteomes" id="UP000515135"/>
    </source>
</evidence>
<dbReference type="GeneID" id="109487453"/>
<evidence type="ECO:0000256" key="2">
    <source>
        <dbReference type="ARBA" id="ARBA00022692"/>
    </source>
</evidence>
<organism evidence="8 9">
    <name type="scientific">Branchiostoma belcheri</name>
    <name type="common">Amphioxus</name>
    <dbReference type="NCBI Taxonomy" id="7741"/>
    <lineage>
        <taxon>Eukaryota</taxon>
        <taxon>Metazoa</taxon>
        <taxon>Chordata</taxon>
        <taxon>Cephalochordata</taxon>
        <taxon>Leptocardii</taxon>
        <taxon>Amphioxiformes</taxon>
        <taxon>Branchiostomatidae</taxon>
        <taxon>Branchiostoma</taxon>
    </lineage>
</organism>
<sequence>MSRCTSPWVCLEKQLEQGVVPVEILSRVKEHLVRVRQNIHGGDINRSIRLLGRLMDAQERRFSKNSQQMRKEEAVGFAKTMITCGNVLLNERTNSAWRSIPENRWSEVTSGILDSSERAAILLARVVPEETHWIAKENIVMAIKNGTTGPATFPDLGTSSLWTKVKDGITLPRTEHHVISAIYRNVGRYLKPKNRTVNSRIISATLVNTTLVNGNSTTGPSIDGNVTIVLEHTEQTSNGSTLCVFWDVFHGNWSDEGCTKATTNTTHTICECNHLTSFAILMDTTGQQGNGNGNSQGNGNGNSQGNGNGNSQGNGNGNSQGNGNGNSQGNGNGNSQGNGNGNSQGNGNGNSQGNGNGNSQGNGNGNSQGNGNGNSQGNGNGNSQGNGNGNSQGNGNGNSQGNGNGNSQGNGNRNSQGNGNGNSQGNGNGNSQKGIDQEIWELLNLTA</sequence>
<dbReference type="SMART" id="SM00303">
    <property type="entry name" value="GPS"/>
    <property type="match status" value="1"/>
</dbReference>
<dbReference type="Pfam" id="PF01825">
    <property type="entry name" value="GPS"/>
    <property type="match status" value="1"/>
</dbReference>
<keyword evidence="5" id="KW-1015">Disulfide bond</keyword>
<accession>A0A6P5A114</accession>